<dbReference type="InterPro" id="IPR000847">
    <property type="entry name" value="LysR_HTH_N"/>
</dbReference>
<gene>
    <name evidence="2" type="ORF">Lac1_25450</name>
</gene>
<dbReference type="InterPro" id="IPR036390">
    <property type="entry name" value="WH_DNA-bd_sf"/>
</dbReference>
<name>A0ABM8I5G6_9FIRM</name>
<sequence>MDKKEESRKFRPVVKLQVCTDEPVFGPGLIKLLEHLEESGSMKEACQKMEMSYSKGWKIINRAERELGTPLLIRHQGGRSGGKCEITAEGKTLMEKYRAMEAEVKMCARASFERWFGELVT</sequence>
<feature type="domain" description="HTH lysR-type" evidence="1">
    <location>
        <begin position="30"/>
        <end position="90"/>
    </location>
</feature>
<dbReference type="Gene3D" id="1.10.10.10">
    <property type="entry name" value="Winged helix-like DNA-binding domain superfamily/Winged helix DNA-binding domain"/>
    <property type="match status" value="1"/>
</dbReference>
<reference evidence="3" key="1">
    <citation type="journal article" date="2023" name="Int. J. Syst. Evol. Microbiol.">
        <title>Claveliimonas bilis gen. nov., sp. nov., deoxycholic acid-producing bacteria isolated from human faeces, and reclassification of Sellimonas monacensis Zenner et al. 2021 as Claveliimonas monacensis comb. nov.</title>
        <authorList>
            <person name="Hisatomi A."/>
            <person name="Kastawa N.W.E.P.G."/>
            <person name="Song I."/>
            <person name="Ohkuma M."/>
            <person name="Fukiya S."/>
            <person name="Sakamoto M."/>
        </authorList>
    </citation>
    <scope>NUCLEOTIDE SEQUENCE [LARGE SCALE GENOMIC DNA]</scope>
    <source>
        <strain evidence="3">12BBH14</strain>
    </source>
</reference>
<protein>
    <recommendedName>
        <fullName evidence="1">HTH lysR-type domain-containing protein</fullName>
    </recommendedName>
</protein>
<dbReference type="Pfam" id="PF00126">
    <property type="entry name" value="HTH_1"/>
    <property type="match status" value="1"/>
</dbReference>
<dbReference type="PANTHER" id="PTHR30432:SF1">
    <property type="entry name" value="DNA-BINDING TRANSCRIPTIONAL DUAL REGULATOR MODE"/>
    <property type="match status" value="1"/>
</dbReference>
<evidence type="ECO:0000259" key="1">
    <source>
        <dbReference type="Pfam" id="PF00126"/>
    </source>
</evidence>
<evidence type="ECO:0000313" key="2">
    <source>
        <dbReference type="EMBL" id="BDZ78362.1"/>
    </source>
</evidence>
<dbReference type="InterPro" id="IPR036388">
    <property type="entry name" value="WH-like_DNA-bd_sf"/>
</dbReference>
<organism evidence="2 3">
    <name type="scientific">Claveliimonas bilis</name>
    <dbReference type="NCBI Taxonomy" id="3028070"/>
    <lineage>
        <taxon>Bacteria</taxon>
        <taxon>Bacillati</taxon>
        <taxon>Bacillota</taxon>
        <taxon>Clostridia</taxon>
        <taxon>Lachnospirales</taxon>
        <taxon>Lachnospiraceae</taxon>
        <taxon>Claveliimonas</taxon>
    </lineage>
</organism>
<dbReference type="SUPFAM" id="SSF46785">
    <property type="entry name" value="Winged helix' DNA-binding domain"/>
    <property type="match status" value="1"/>
</dbReference>
<proteinExistence type="predicted"/>
<evidence type="ECO:0000313" key="3">
    <source>
        <dbReference type="Proteomes" id="UP001305815"/>
    </source>
</evidence>
<dbReference type="PANTHER" id="PTHR30432">
    <property type="entry name" value="TRANSCRIPTIONAL REGULATOR MODE"/>
    <property type="match status" value="1"/>
</dbReference>
<accession>A0ABM8I5G6</accession>
<dbReference type="EMBL" id="AP027742">
    <property type="protein sequence ID" value="BDZ78362.1"/>
    <property type="molecule type" value="Genomic_DNA"/>
</dbReference>
<keyword evidence="3" id="KW-1185">Reference proteome</keyword>
<dbReference type="Proteomes" id="UP001305815">
    <property type="component" value="Chromosome"/>
</dbReference>
<dbReference type="InterPro" id="IPR051815">
    <property type="entry name" value="Molybdate_resp_trans_reg"/>
</dbReference>
<dbReference type="RefSeq" id="WP_230105315.1">
    <property type="nucleotide sequence ID" value="NZ_AP024845.1"/>
</dbReference>